<evidence type="ECO:0000256" key="1">
    <source>
        <dbReference type="SAM" id="Coils"/>
    </source>
</evidence>
<dbReference type="GeneID" id="49636641"/>
<protein>
    <submittedName>
        <fullName evidence="2">Uncharacterized protein</fullName>
    </submittedName>
</protein>
<dbReference type="AlphaFoldDB" id="A0A336N4N4"/>
<dbReference type="Proteomes" id="UP000253728">
    <property type="component" value="Unassembled WGS sequence"/>
</dbReference>
<name>A0A336N4N4_AGGAP</name>
<evidence type="ECO:0000313" key="3">
    <source>
        <dbReference type="Proteomes" id="UP000253728"/>
    </source>
</evidence>
<organism evidence="2 3">
    <name type="scientific">Aggregatibacter aphrophilus</name>
    <name type="common">Haemophilus aphrophilus</name>
    <dbReference type="NCBI Taxonomy" id="732"/>
    <lineage>
        <taxon>Bacteria</taxon>
        <taxon>Pseudomonadati</taxon>
        <taxon>Pseudomonadota</taxon>
        <taxon>Gammaproteobacteria</taxon>
        <taxon>Pasteurellales</taxon>
        <taxon>Pasteurellaceae</taxon>
        <taxon>Aggregatibacter</taxon>
    </lineage>
</organism>
<proteinExistence type="predicted"/>
<accession>A0A336N4N4</accession>
<keyword evidence="1" id="KW-0175">Coiled coil</keyword>
<gene>
    <name evidence="2" type="ORF">NCTC5908_00616</name>
</gene>
<feature type="coiled-coil region" evidence="1">
    <location>
        <begin position="44"/>
        <end position="104"/>
    </location>
</feature>
<dbReference type="RefSeq" id="WP_050332963.1">
    <property type="nucleotide sequence ID" value="NZ_MAQF01000009.1"/>
</dbReference>
<dbReference type="EMBL" id="UFSP01000001">
    <property type="protein sequence ID" value="SSY93926.1"/>
    <property type="molecule type" value="Genomic_DNA"/>
</dbReference>
<reference evidence="2 3" key="1">
    <citation type="submission" date="2018-06" db="EMBL/GenBank/DDBJ databases">
        <authorList>
            <consortium name="Pathogen Informatics"/>
            <person name="Doyle S."/>
        </authorList>
    </citation>
    <scope>NUCLEOTIDE SEQUENCE [LARGE SCALE GENOMIC DNA]</scope>
    <source>
        <strain evidence="2 3">NCTC5908</strain>
    </source>
</reference>
<sequence>MAKYTIKHICGHTQVHQIYGTNSHGERDNKQEWLANQICYECYKAQQQAERDAKNAESAKANAEAHLPTLTGTPKQIAWAETIRAEKIKKLNEILGRIEALKAKRALTEVELEQDTKLQAFATTYKNEDSAARWIDLRDHSVESLLNECIK</sequence>
<evidence type="ECO:0000313" key="2">
    <source>
        <dbReference type="EMBL" id="SSY93926.1"/>
    </source>
</evidence>